<dbReference type="PROSITE" id="PS00108">
    <property type="entry name" value="PROTEIN_KINASE_ST"/>
    <property type="match status" value="1"/>
</dbReference>
<dbReference type="EC" id="4.6.1.2" evidence="2"/>
<dbReference type="PROSITE" id="PS50011">
    <property type="entry name" value="PROTEIN_KINASE_DOM"/>
    <property type="match status" value="1"/>
</dbReference>
<dbReference type="InterPro" id="IPR029787">
    <property type="entry name" value="Nucleotide_cyclase"/>
</dbReference>
<dbReference type="GO" id="GO:0004383">
    <property type="term" value="F:guanylate cyclase activity"/>
    <property type="evidence" value="ECO:0000318"/>
    <property type="project" value="GO_Central"/>
</dbReference>
<dbReference type="PANTHER" id="PTHR11920:SF335">
    <property type="entry name" value="GUANYLATE CYCLASE"/>
    <property type="match status" value="1"/>
</dbReference>
<comment type="subcellular location">
    <subcellularLocation>
        <location evidence="1">Membrane</location>
        <topology evidence="1">Single-pass membrane protein</topology>
    </subcellularLocation>
</comment>
<dbReference type="Gene3D" id="3.30.70.1230">
    <property type="entry name" value="Nucleotide cyclase"/>
    <property type="match status" value="1"/>
</dbReference>
<evidence type="ECO:0000256" key="2">
    <source>
        <dbReference type="ARBA" id="ARBA00012202"/>
    </source>
</evidence>
<dbReference type="Gene3D" id="1.10.510.10">
    <property type="entry name" value="Transferase(Phosphotransferase) domain 1"/>
    <property type="match status" value="1"/>
</dbReference>
<evidence type="ECO:0000313" key="18">
    <source>
        <dbReference type="Proteomes" id="UP000001357"/>
    </source>
</evidence>
<dbReference type="FunFam" id="3.40.190.10:FF:000429">
    <property type="entry name" value="Predicted protein"/>
    <property type="match status" value="1"/>
</dbReference>
<dbReference type="InterPro" id="IPR017441">
    <property type="entry name" value="Protein_kinase_ATP_BS"/>
</dbReference>
<dbReference type="InterPro" id="IPR050401">
    <property type="entry name" value="Cyclic_nucleotide_synthase"/>
</dbReference>
<evidence type="ECO:0000256" key="7">
    <source>
        <dbReference type="ARBA" id="ARBA00022989"/>
    </source>
</evidence>
<keyword evidence="3" id="KW-0418">Kinase</keyword>
<dbReference type="InterPro" id="IPR011009">
    <property type="entry name" value="Kinase-like_dom_sf"/>
</dbReference>
<dbReference type="CDD" id="cd19941">
    <property type="entry name" value="TIL"/>
    <property type="match status" value="1"/>
</dbReference>
<feature type="binding site" evidence="11">
    <location>
        <position position="418"/>
    </location>
    <ligand>
        <name>ATP</name>
        <dbReference type="ChEBI" id="CHEBI:30616"/>
    </ligand>
</feature>
<dbReference type="SUPFAM" id="SSF55073">
    <property type="entry name" value="Nucleotide cyclase"/>
    <property type="match status" value="1"/>
</dbReference>
<evidence type="ECO:0000259" key="15">
    <source>
        <dbReference type="PROSITE" id="PS50011"/>
    </source>
</evidence>
<feature type="region of interest" description="Disordered" evidence="12">
    <location>
        <begin position="957"/>
        <end position="983"/>
    </location>
</feature>
<dbReference type="EMBL" id="CH991555">
    <property type="protein sequence ID" value="EDQ88291.1"/>
    <property type="molecule type" value="Genomic_DNA"/>
</dbReference>
<sequence>MGSWAVALVAIFMVAVVTEASLVIPRVGLIKNDMYDQALHDINATMSLLGATAVYVTGSAPEIQEYARLGKIDLAFTPSHIFGCLSAEVEAAPICSIVRRYNSVDVSMAGGVIFTKYGSDISSLDDIPGKIIAAVGRDSLFGYAAQRHELRRHGIEIVTSCPQIIFAGNNYRVVFDVLNGVADVGFVQSGVIEAMTTLGIIFVADVKFLNEYNHYNKLGVAFPFRSSTNLYSGASSISYWRTPLSTVKVVDMLRELSLLKSSDDGTLQCGNMGAELEHFVCPEGFKRKADISCDNTKGYSCPTAENVSYQCLCTPCVPVCQANEIYSDGSCDCDSGYVMSGGACVPFGILIAQVLVPVIIVVILLILYNNHRQRLKTDGIWQIDAKDIILDHPPEVLGSGSFGVVLAAKYRGQAVAVKRAYVSKHGKNLSKSKSSSRQGHATASNTFQLTMGKNTMKQKEQLARDRMRAFFVEAEAAVANTGANHASSSKSGRTVNGTEVPWWDKLFGPSAETRARRQLFREMRLLSRMQHDSICRMLGAVIESGMEPLMVLEYMEMGSLYNMLHNEAMELDDEFRYNALHDITNGMRYLHNSDLVHGDLKALNCLVDSKFHVKVSDFGMAGFASEHSQRGGTLAWMAPELLRGDSCSFASDVYSFGIVMFEIFSREDPYEDLNYDTAMLVQNILGRKLRPTAPANMPSELAVLMSEALSADPDTRPTFVELLRRIEPMEGKMKANSRKGGFQDNALLEQVFPKHIAAALREGRTVEPEHHAEVTIFFSDICGFTDMSATLEPVQVSNMLDRLYTVFDKLCDKHGLYKIETIGDAYMCVGNLFTPQPDHAARVARFAMDALAGANAIPILEDKPDGDHINIRVGFHSGPVVSNVVGTLTPRFCLFGSTVNCASRMESNSVRNCIHMSPEAAALVQKQDVSLNVIRRDPVVTIKGLGKMQTYWLGHPPKSDDVEATAKMPRTKSRVSARSGRTSRGSFLRDFPLLPAPSLSGLDNTDASSSHVMFDQVAIDMALGSSPDEAEGDDADNTVLNAAATKSSSIRDLCDSGHPSEGAYLEKHLPPIFEPTQDSCV</sequence>
<dbReference type="eggNOG" id="KOG1023">
    <property type="taxonomic scope" value="Eukaryota"/>
</dbReference>
<dbReference type="PANTHER" id="PTHR11920">
    <property type="entry name" value="GUANYLYL CYCLASE"/>
    <property type="match status" value="1"/>
</dbReference>
<dbReference type="SUPFAM" id="SSF53850">
    <property type="entry name" value="Periplasmic binding protein-like II"/>
    <property type="match status" value="1"/>
</dbReference>
<dbReference type="KEGG" id="mbr:MONBRDRAFT_37592"/>
<evidence type="ECO:0000313" key="17">
    <source>
        <dbReference type="EMBL" id="EDQ88291.1"/>
    </source>
</evidence>
<dbReference type="InterPro" id="IPR001054">
    <property type="entry name" value="A/G_cyclase"/>
</dbReference>
<feature type="domain" description="Guanylate cyclase" evidence="16">
    <location>
        <begin position="775"/>
        <end position="906"/>
    </location>
</feature>
<feature type="signal peptide" evidence="14">
    <location>
        <begin position="1"/>
        <end position="20"/>
    </location>
</feature>
<dbReference type="CDD" id="cd07302">
    <property type="entry name" value="CHD"/>
    <property type="match status" value="1"/>
</dbReference>
<dbReference type="Pfam" id="PF12974">
    <property type="entry name" value="Phosphonate-bd"/>
    <property type="match status" value="1"/>
</dbReference>
<feature type="region of interest" description="Disordered" evidence="12">
    <location>
        <begin position="427"/>
        <end position="447"/>
    </location>
</feature>
<feature type="compositionally biased region" description="Polar residues" evidence="12">
    <location>
        <begin position="431"/>
        <end position="447"/>
    </location>
</feature>
<feature type="transmembrane region" description="Helical" evidence="13">
    <location>
        <begin position="347"/>
        <end position="368"/>
    </location>
</feature>
<dbReference type="GeneID" id="5892257"/>
<dbReference type="SUPFAM" id="SSF57184">
    <property type="entry name" value="Growth factor receptor domain"/>
    <property type="match status" value="1"/>
</dbReference>
<dbReference type="PROSITE" id="PS00107">
    <property type="entry name" value="PROTEIN_KINASE_ATP"/>
    <property type="match status" value="1"/>
</dbReference>
<keyword evidence="14" id="KW-0732">Signal</keyword>
<dbReference type="Gene3D" id="3.30.200.20">
    <property type="entry name" value="Phosphorylase Kinase, domain 1"/>
    <property type="match status" value="1"/>
</dbReference>
<gene>
    <name evidence="17" type="ORF">MONBRDRAFT_37592</name>
</gene>
<evidence type="ECO:0000256" key="1">
    <source>
        <dbReference type="ARBA" id="ARBA00004167"/>
    </source>
</evidence>
<dbReference type="GO" id="GO:0035556">
    <property type="term" value="P:intracellular signal transduction"/>
    <property type="evidence" value="ECO:0007669"/>
    <property type="project" value="InterPro"/>
</dbReference>
<evidence type="ECO:0000256" key="5">
    <source>
        <dbReference type="ARBA" id="ARBA00022741"/>
    </source>
</evidence>
<dbReference type="InterPro" id="IPR008271">
    <property type="entry name" value="Ser/Thr_kinase_AS"/>
</dbReference>
<keyword evidence="7 13" id="KW-1133">Transmembrane helix</keyword>
<keyword evidence="6 11" id="KW-0067">ATP-binding</keyword>
<dbReference type="InterPro" id="IPR001245">
    <property type="entry name" value="Ser-Thr/Tyr_kinase_cat_dom"/>
</dbReference>
<dbReference type="InterPro" id="IPR000719">
    <property type="entry name" value="Prot_kinase_dom"/>
</dbReference>
<dbReference type="Proteomes" id="UP000001357">
    <property type="component" value="Unassembled WGS sequence"/>
</dbReference>
<protein>
    <recommendedName>
        <fullName evidence="2">guanylate cyclase</fullName>
        <ecNumber evidence="2">4.6.1.2</ecNumber>
    </recommendedName>
</protein>
<evidence type="ECO:0000256" key="6">
    <source>
        <dbReference type="ARBA" id="ARBA00022840"/>
    </source>
</evidence>
<dbReference type="InParanoid" id="A9V2N8"/>
<keyword evidence="18" id="KW-1185">Reference proteome</keyword>
<dbReference type="AlphaFoldDB" id="A9V2N8"/>
<keyword evidence="10" id="KW-0141">cGMP biosynthesis</keyword>
<dbReference type="GO" id="GO:0006182">
    <property type="term" value="P:cGMP biosynthetic process"/>
    <property type="evidence" value="ECO:0000318"/>
    <property type="project" value="GO_Central"/>
</dbReference>
<evidence type="ECO:0000256" key="3">
    <source>
        <dbReference type="ARBA" id="ARBA00022527"/>
    </source>
</evidence>
<evidence type="ECO:0000256" key="11">
    <source>
        <dbReference type="PROSITE-ProRule" id="PRU10141"/>
    </source>
</evidence>
<dbReference type="InterPro" id="IPR009030">
    <property type="entry name" value="Growth_fac_rcpt_cys_sf"/>
</dbReference>
<proteinExistence type="predicted"/>
<dbReference type="OMA" id="WHINPVE"/>
<keyword evidence="3" id="KW-0808">Transferase</keyword>
<dbReference type="RefSeq" id="XP_001746884.1">
    <property type="nucleotide sequence ID" value="XM_001746832.1"/>
</dbReference>
<organism evidence="17 18">
    <name type="scientific">Monosiga brevicollis</name>
    <name type="common">Choanoflagellate</name>
    <dbReference type="NCBI Taxonomy" id="81824"/>
    <lineage>
        <taxon>Eukaryota</taxon>
        <taxon>Choanoflagellata</taxon>
        <taxon>Craspedida</taxon>
        <taxon>Salpingoecidae</taxon>
        <taxon>Monosiga</taxon>
    </lineage>
</organism>
<dbReference type="SMART" id="SM00220">
    <property type="entry name" value="S_TKc"/>
    <property type="match status" value="1"/>
</dbReference>
<evidence type="ECO:0000256" key="12">
    <source>
        <dbReference type="SAM" id="MobiDB-lite"/>
    </source>
</evidence>
<dbReference type="SUPFAM" id="SSF56112">
    <property type="entry name" value="Protein kinase-like (PK-like)"/>
    <property type="match status" value="1"/>
</dbReference>
<evidence type="ECO:0000256" key="10">
    <source>
        <dbReference type="ARBA" id="ARBA00023293"/>
    </source>
</evidence>
<dbReference type="PRINTS" id="PR00109">
    <property type="entry name" value="TYRKINASE"/>
</dbReference>
<evidence type="ECO:0000256" key="4">
    <source>
        <dbReference type="ARBA" id="ARBA00022692"/>
    </source>
</evidence>
<reference evidence="17 18" key="1">
    <citation type="journal article" date="2008" name="Nature">
        <title>The genome of the choanoflagellate Monosiga brevicollis and the origin of metazoans.</title>
        <authorList>
            <consortium name="JGI Sequencing"/>
            <person name="King N."/>
            <person name="Westbrook M.J."/>
            <person name="Young S.L."/>
            <person name="Kuo A."/>
            <person name="Abedin M."/>
            <person name="Chapman J."/>
            <person name="Fairclough S."/>
            <person name="Hellsten U."/>
            <person name="Isogai Y."/>
            <person name="Letunic I."/>
            <person name="Marr M."/>
            <person name="Pincus D."/>
            <person name="Putnam N."/>
            <person name="Rokas A."/>
            <person name="Wright K.J."/>
            <person name="Zuzow R."/>
            <person name="Dirks W."/>
            <person name="Good M."/>
            <person name="Goodstein D."/>
            <person name="Lemons D."/>
            <person name="Li W."/>
            <person name="Lyons J.B."/>
            <person name="Morris A."/>
            <person name="Nichols S."/>
            <person name="Richter D.J."/>
            <person name="Salamov A."/>
            <person name="Bork P."/>
            <person name="Lim W.A."/>
            <person name="Manning G."/>
            <person name="Miller W.T."/>
            <person name="McGinnis W."/>
            <person name="Shapiro H."/>
            <person name="Tjian R."/>
            <person name="Grigoriev I.V."/>
            <person name="Rokhsar D."/>
        </authorList>
    </citation>
    <scope>NUCLEOTIDE SEQUENCE [LARGE SCALE GENOMIC DNA]</scope>
    <source>
        <strain evidence="18">MX1 / ATCC 50154</strain>
    </source>
</reference>
<accession>A9V2N8</accession>
<dbReference type="GO" id="GO:0001653">
    <property type="term" value="F:peptide receptor activity"/>
    <property type="evidence" value="ECO:0000318"/>
    <property type="project" value="GO_Central"/>
</dbReference>
<evidence type="ECO:0000259" key="16">
    <source>
        <dbReference type="PROSITE" id="PS50125"/>
    </source>
</evidence>
<dbReference type="GO" id="GO:0005886">
    <property type="term" value="C:plasma membrane"/>
    <property type="evidence" value="ECO:0000318"/>
    <property type="project" value="GO_Central"/>
</dbReference>
<evidence type="ECO:0000256" key="13">
    <source>
        <dbReference type="SAM" id="Phobius"/>
    </source>
</evidence>
<dbReference type="SMART" id="SM00044">
    <property type="entry name" value="CYCc"/>
    <property type="match status" value="1"/>
</dbReference>
<keyword evidence="3" id="KW-0723">Serine/threonine-protein kinase</keyword>
<feature type="chain" id="PRO_5002742612" description="guanylate cyclase" evidence="14">
    <location>
        <begin position="21"/>
        <end position="1081"/>
    </location>
</feature>
<dbReference type="Gene3D" id="3.40.190.10">
    <property type="entry name" value="Periplasmic binding protein-like II"/>
    <property type="match status" value="1"/>
</dbReference>
<keyword evidence="8 13" id="KW-0472">Membrane</keyword>
<dbReference type="Pfam" id="PF00211">
    <property type="entry name" value="Guanylate_cyc"/>
    <property type="match status" value="1"/>
</dbReference>
<evidence type="ECO:0000256" key="8">
    <source>
        <dbReference type="ARBA" id="ARBA00023136"/>
    </source>
</evidence>
<keyword evidence="5 11" id="KW-0547">Nucleotide-binding</keyword>
<dbReference type="STRING" id="81824.A9V2N8"/>
<dbReference type="GO" id="GO:0004674">
    <property type="term" value="F:protein serine/threonine kinase activity"/>
    <property type="evidence" value="ECO:0007669"/>
    <property type="project" value="UniProtKB-KW"/>
</dbReference>
<dbReference type="GO" id="GO:0005524">
    <property type="term" value="F:ATP binding"/>
    <property type="evidence" value="ECO:0007669"/>
    <property type="project" value="UniProtKB-UniRule"/>
</dbReference>
<evidence type="ECO:0000256" key="14">
    <source>
        <dbReference type="SAM" id="SignalP"/>
    </source>
</evidence>
<dbReference type="GO" id="GO:0007168">
    <property type="term" value="P:receptor guanylyl cyclase signaling pathway"/>
    <property type="evidence" value="ECO:0000318"/>
    <property type="project" value="GO_Central"/>
</dbReference>
<feature type="domain" description="Protein kinase" evidence="15">
    <location>
        <begin position="391"/>
        <end position="730"/>
    </location>
</feature>
<evidence type="ECO:0000256" key="9">
    <source>
        <dbReference type="ARBA" id="ARBA00023239"/>
    </source>
</evidence>
<dbReference type="Pfam" id="PF07714">
    <property type="entry name" value="PK_Tyr_Ser-Thr"/>
    <property type="match status" value="1"/>
</dbReference>
<dbReference type="FunFam" id="3.30.70.1230:FF:000066">
    <property type="entry name" value="Predicted protein"/>
    <property type="match status" value="1"/>
</dbReference>
<keyword evidence="4 13" id="KW-0812">Transmembrane</keyword>
<name>A9V2N8_MONBE</name>
<dbReference type="PROSITE" id="PS50125">
    <property type="entry name" value="GUANYLATE_CYCLASE_2"/>
    <property type="match status" value="1"/>
</dbReference>
<keyword evidence="9" id="KW-0456">Lyase</keyword>